<name>A0ABS0D5E3_9NOCA</name>
<protein>
    <submittedName>
        <fullName evidence="2">Antibiotic biosynthesis monooxygenase</fullName>
    </submittedName>
</protein>
<dbReference type="PROSITE" id="PS51725">
    <property type="entry name" value="ABM"/>
    <property type="match status" value="1"/>
</dbReference>
<keyword evidence="2" id="KW-0503">Monooxygenase</keyword>
<dbReference type="InterPro" id="IPR050744">
    <property type="entry name" value="AI-2_Isomerase_LsrG"/>
</dbReference>
<dbReference type="SUPFAM" id="SSF54909">
    <property type="entry name" value="Dimeric alpha+beta barrel"/>
    <property type="match status" value="1"/>
</dbReference>
<organism evidence="2 3">
    <name type="scientific">Nocardia higoensis</name>
    <dbReference type="NCBI Taxonomy" id="228599"/>
    <lineage>
        <taxon>Bacteria</taxon>
        <taxon>Bacillati</taxon>
        <taxon>Actinomycetota</taxon>
        <taxon>Actinomycetes</taxon>
        <taxon>Mycobacteriales</taxon>
        <taxon>Nocardiaceae</taxon>
        <taxon>Nocardia</taxon>
    </lineage>
</organism>
<dbReference type="Gene3D" id="3.30.70.100">
    <property type="match status" value="1"/>
</dbReference>
<dbReference type="PANTHER" id="PTHR33336">
    <property type="entry name" value="QUINOL MONOOXYGENASE YGIN-RELATED"/>
    <property type="match status" value="1"/>
</dbReference>
<dbReference type="Pfam" id="PF03992">
    <property type="entry name" value="ABM"/>
    <property type="match status" value="1"/>
</dbReference>
<feature type="domain" description="ABM" evidence="1">
    <location>
        <begin position="5"/>
        <end position="93"/>
    </location>
</feature>
<reference evidence="2 3" key="1">
    <citation type="submission" date="2020-10" db="EMBL/GenBank/DDBJ databases">
        <title>Identification of Nocardia species via Next-generation sequencing and recognition of intraspecies genetic diversity.</title>
        <authorList>
            <person name="Li P."/>
            <person name="Li P."/>
            <person name="Lu B."/>
        </authorList>
    </citation>
    <scope>NUCLEOTIDE SEQUENCE [LARGE SCALE GENOMIC DNA]</scope>
    <source>
        <strain evidence="2 3">BJ06-0143</strain>
    </source>
</reference>
<evidence type="ECO:0000313" key="3">
    <source>
        <dbReference type="Proteomes" id="UP000707731"/>
    </source>
</evidence>
<dbReference type="GO" id="GO:0004497">
    <property type="term" value="F:monooxygenase activity"/>
    <property type="evidence" value="ECO:0007669"/>
    <property type="project" value="UniProtKB-KW"/>
</dbReference>
<evidence type="ECO:0000313" key="2">
    <source>
        <dbReference type="EMBL" id="MBF6353676.1"/>
    </source>
</evidence>
<dbReference type="EMBL" id="JADLQN010000001">
    <property type="protein sequence ID" value="MBF6353676.1"/>
    <property type="molecule type" value="Genomic_DNA"/>
</dbReference>
<proteinExistence type="predicted"/>
<evidence type="ECO:0000259" key="1">
    <source>
        <dbReference type="PROSITE" id="PS51725"/>
    </source>
</evidence>
<comment type="caution">
    <text evidence="2">The sequence shown here is derived from an EMBL/GenBank/DDBJ whole genome shotgun (WGS) entry which is preliminary data.</text>
</comment>
<dbReference type="Proteomes" id="UP000707731">
    <property type="component" value="Unassembled WGS sequence"/>
</dbReference>
<dbReference type="InterPro" id="IPR011008">
    <property type="entry name" value="Dimeric_a/b-barrel"/>
</dbReference>
<dbReference type="RefSeq" id="WP_195000554.1">
    <property type="nucleotide sequence ID" value="NZ_JADLQN010000001.1"/>
</dbReference>
<gene>
    <name evidence="2" type="ORF">IU449_03785</name>
</gene>
<accession>A0ABS0D5E3</accession>
<dbReference type="PANTHER" id="PTHR33336:SF15">
    <property type="entry name" value="ABM DOMAIN-CONTAINING PROTEIN"/>
    <property type="match status" value="1"/>
</dbReference>
<sequence>MAAPIVVVATIVAKPGHEDDVEKAFADAAPAVHAEPGCLLYALHKKTAEPGIFVMVEKWASQEALGAHMQGEVMRGIGAALRDALAAAPDIQMLEAIPAGDADRGAV</sequence>
<dbReference type="InterPro" id="IPR007138">
    <property type="entry name" value="ABM_dom"/>
</dbReference>
<keyword evidence="3" id="KW-1185">Reference proteome</keyword>
<keyword evidence="2" id="KW-0560">Oxidoreductase</keyword>